<feature type="domain" description="Transposase IS116/IS110/IS902 C-terminal" evidence="2">
    <location>
        <begin position="213"/>
        <end position="287"/>
    </location>
</feature>
<reference evidence="3 4" key="1">
    <citation type="submission" date="2012-09" db="EMBL/GenBank/DDBJ databases">
        <title>Genome Sequence of alkane-degrading Bacterium Alcanivorax sp. 521-1.</title>
        <authorList>
            <person name="Lai Q."/>
            <person name="Shao Z."/>
        </authorList>
    </citation>
    <scope>NUCLEOTIDE SEQUENCE [LARGE SCALE GENOMIC DNA]</scope>
    <source>
        <strain evidence="3 4">521-1</strain>
    </source>
</reference>
<evidence type="ECO:0000313" key="3">
    <source>
        <dbReference type="EMBL" id="MBF5056957.1"/>
    </source>
</evidence>
<dbReference type="InterPro" id="IPR047650">
    <property type="entry name" value="Transpos_IS110"/>
</dbReference>
<dbReference type="PANTHER" id="PTHR33055">
    <property type="entry name" value="TRANSPOSASE FOR INSERTION SEQUENCE ELEMENT IS1111A"/>
    <property type="match status" value="1"/>
</dbReference>
<dbReference type="NCBIfam" id="NF033542">
    <property type="entry name" value="transpos_IS110"/>
    <property type="match status" value="1"/>
</dbReference>
<protein>
    <submittedName>
        <fullName evidence="3">Transposase</fullName>
    </submittedName>
</protein>
<feature type="domain" description="Transposase IS110-like N-terminal" evidence="1">
    <location>
        <begin position="7"/>
        <end position="145"/>
    </location>
</feature>
<evidence type="ECO:0000313" key="4">
    <source>
        <dbReference type="Proteomes" id="UP000662703"/>
    </source>
</evidence>
<gene>
    <name evidence="3" type="ORF">Y5W_02251</name>
</gene>
<dbReference type="RefSeq" id="WP_194865312.1">
    <property type="nucleotide sequence ID" value="NZ_ARXX01000033.1"/>
</dbReference>
<dbReference type="Proteomes" id="UP000662703">
    <property type="component" value="Unassembled WGS sequence"/>
</dbReference>
<dbReference type="EMBL" id="ARXX01000033">
    <property type="protein sequence ID" value="MBF5056957.1"/>
    <property type="molecule type" value="Genomic_DNA"/>
</dbReference>
<keyword evidence="4" id="KW-1185">Reference proteome</keyword>
<comment type="caution">
    <text evidence="3">The sequence shown here is derived from an EMBL/GenBank/DDBJ whole genome shotgun (WGS) entry which is preliminary data.</text>
</comment>
<evidence type="ECO:0000259" key="1">
    <source>
        <dbReference type="Pfam" id="PF01548"/>
    </source>
</evidence>
<dbReference type="InterPro" id="IPR003346">
    <property type="entry name" value="Transposase_20"/>
</dbReference>
<accession>A0ABS0AS36</accession>
<organism evidence="3 4">
    <name type="scientific">Alloalcanivorax profundimaris</name>
    <dbReference type="NCBI Taxonomy" id="2735259"/>
    <lineage>
        <taxon>Bacteria</taxon>
        <taxon>Pseudomonadati</taxon>
        <taxon>Pseudomonadota</taxon>
        <taxon>Gammaproteobacteria</taxon>
        <taxon>Oceanospirillales</taxon>
        <taxon>Alcanivoracaceae</taxon>
        <taxon>Alloalcanivorax</taxon>
    </lineage>
</organism>
<dbReference type="PANTHER" id="PTHR33055:SF3">
    <property type="entry name" value="PUTATIVE TRANSPOSASE FOR IS117-RELATED"/>
    <property type="match status" value="1"/>
</dbReference>
<evidence type="ECO:0000259" key="2">
    <source>
        <dbReference type="Pfam" id="PF02371"/>
    </source>
</evidence>
<name>A0ABS0AS36_9GAMM</name>
<dbReference type="Pfam" id="PF02371">
    <property type="entry name" value="Transposase_20"/>
    <property type="match status" value="1"/>
</dbReference>
<dbReference type="Pfam" id="PF01548">
    <property type="entry name" value="DEDD_Tnp_IS110"/>
    <property type="match status" value="1"/>
</dbReference>
<dbReference type="InterPro" id="IPR002525">
    <property type="entry name" value="Transp_IS110-like_N"/>
</dbReference>
<proteinExistence type="predicted"/>
<sequence length="340" mass="38201">MGNRIVIGLDLAKQSTAAAALDGQGREQWRRTFRRQKLLPFLARQAPCIVAMEACAGAHYLARQVDRLGHHVRLYPPKHVKAYQRGQKNDYNDALAIAEAAQHGRLRSVPVKTVEQQDEGLLVQQRRQLKQEQVRQGNHIRALLAERGLVLPKGVAALRRRLPEVLEEGDNGLTPLVRRVLNGAYQRLLTILEELAWYDRELERQTQQDDVRQRLCEMPGVGAVVASVLKAWMGDGRQFRRGRDASAALGLVPCQHSTGGRQVLGGISKRGDRYTRSQVINGAQAVLLYAHRKDDALHRWVVRLQATRGHNKAVTALANKLVRIAWVILARGERYSPRPA</sequence>